<comment type="similarity">
    <text evidence="3">Belongs to the protein kinase superfamily. AGC Ser/Thr protein kinase family. cGMP subfamily.</text>
</comment>
<dbReference type="PROSITE" id="PS00888">
    <property type="entry name" value="CNMP_BINDING_1"/>
    <property type="match status" value="3"/>
</dbReference>
<dbReference type="PANTHER" id="PTHR24353:SF143">
    <property type="entry name" value="PROTEIN KINASE DOMAIN-CONTAINING PROTEIN"/>
    <property type="match status" value="1"/>
</dbReference>
<evidence type="ECO:0000256" key="12">
    <source>
        <dbReference type="ARBA" id="ARBA00022992"/>
    </source>
</evidence>
<evidence type="ECO:0000313" key="24">
    <source>
        <dbReference type="Proteomes" id="UP001165065"/>
    </source>
</evidence>
<dbReference type="SUPFAM" id="SSF51206">
    <property type="entry name" value="cAMP-binding domain-like"/>
    <property type="match status" value="3"/>
</dbReference>
<dbReference type="PANTHER" id="PTHR24353">
    <property type="entry name" value="CYCLIC NUCLEOTIDE-DEPENDENT PROTEIN KINASE"/>
    <property type="match status" value="1"/>
</dbReference>
<dbReference type="Pfam" id="PF00027">
    <property type="entry name" value="cNMP_binding"/>
    <property type="match status" value="3"/>
</dbReference>
<dbReference type="Gene3D" id="2.60.120.10">
    <property type="entry name" value="Jelly Rolls"/>
    <property type="match status" value="3"/>
</dbReference>
<dbReference type="PIRSF" id="PIRSF000559">
    <property type="entry name" value="cGMP-dep_kinase"/>
    <property type="match status" value="1"/>
</dbReference>
<dbReference type="SUPFAM" id="SSF56112">
    <property type="entry name" value="Protein kinase-like (PK-like)"/>
    <property type="match status" value="1"/>
</dbReference>
<feature type="domain" description="Protein kinase" evidence="20">
    <location>
        <begin position="466"/>
        <end position="725"/>
    </location>
</feature>
<dbReference type="InterPro" id="IPR014710">
    <property type="entry name" value="RmlC-like_jellyroll"/>
</dbReference>
<gene>
    <name evidence="23" type="ORF">TrCOL_g8168</name>
</gene>
<feature type="domain" description="Cyclic nucleotide-binding" evidence="21">
    <location>
        <begin position="210"/>
        <end position="311"/>
    </location>
</feature>
<comment type="catalytic activity">
    <reaction evidence="14">
        <text>L-threonyl-[protein] + ATP = O-phospho-L-threonyl-[protein] + ADP + H(+)</text>
        <dbReference type="Rhea" id="RHEA:46608"/>
        <dbReference type="Rhea" id="RHEA-COMP:11060"/>
        <dbReference type="Rhea" id="RHEA-COMP:11605"/>
        <dbReference type="ChEBI" id="CHEBI:15378"/>
        <dbReference type="ChEBI" id="CHEBI:30013"/>
        <dbReference type="ChEBI" id="CHEBI:30616"/>
        <dbReference type="ChEBI" id="CHEBI:61977"/>
        <dbReference type="ChEBI" id="CHEBI:456216"/>
        <dbReference type="EC" id="2.7.11.12"/>
    </reaction>
</comment>
<dbReference type="EC" id="2.7.11.12" evidence="4"/>
<dbReference type="SMART" id="SM00100">
    <property type="entry name" value="cNMP"/>
    <property type="match status" value="3"/>
</dbReference>
<dbReference type="InterPro" id="IPR000595">
    <property type="entry name" value="cNMP-bd_dom"/>
</dbReference>
<dbReference type="PROSITE" id="PS50042">
    <property type="entry name" value="CNMP_BINDING_3"/>
    <property type="match status" value="3"/>
</dbReference>
<dbReference type="GO" id="GO:0030553">
    <property type="term" value="F:cGMP binding"/>
    <property type="evidence" value="ECO:0007669"/>
    <property type="project" value="UniProtKB-KW"/>
</dbReference>
<keyword evidence="8" id="KW-0479">Metal-binding</keyword>
<dbReference type="InterPro" id="IPR002374">
    <property type="entry name" value="cGMP_dep_kinase"/>
</dbReference>
<evidence type="ECO:0000256" key="10">
    <source>
        <dbReference type="ARBA" id="ARBA00022777"/>
    </source>
</evidence>
<dbReference type="Pfam" id="PF00069">
    <property type="entry name" value="Pkinase"/>
    <property type="match status" value="1"/>
</dbReference>
<accession>A0A9W7LDS3</accession>
<evidence type="ECO:0000256" key="6">
    <source>
        <dbReference type="ARBA" id="ARBA00022535"/>
    </source>
</evidence>
<feature type="compositionally biased region" description="Basic and acidic residues" evidence="19">
    <location>
        <begin position="9"/>
        <end position="19"/>
    </location>
</feature>
<evidence type="ECO:0000256" key="13">
    <source>
        <dbReference type="ARBA" id="ARBA00024113"/>
    </source>
</evidence>
<dbReference type="PROSITE" id="PS00107">
    <property type="entry name" value="PROTEIN_KINASE_ATP"/>
    <property type="match status" value="1"/>
</dbReference>
<dbReference type="InterPro" id="IPR000961">
    <property type="entry name" value="AGC-kinase_C"/>
</dbReference>
<dbReference type="PROSITE" id="PS00889">
    <property type="entry name" value="CNMP_BINDING_2"/>
    <property type="match status" value="2"/>
</dbReference>
<dbReference type="AlphaFoldDB" id="A0A9W7LDS3"/>
<dbReference type="Gene3D" id="3.30.200.20">
    <property type="entry name" value="Phosphorylase Kinase, domain 1"/>
    <property type="match status" value="1"/>
</dbReference>
<keyword evidence="7" id="KW-0808">Transferase</keyword>
<comment type="caution">
    <text evidence="23">The sequence shown here is derived from an EMBL/GenBank/DDBJ whole genome shotgun (WGS) entry which is preliminary data.</text>
</comment>
<dbReference type="Gene3D" id="1.10.510.10">
    <property type="entry name" value="Transferase(Phosphotransferase) domain 1"/>
    <property type="match status" value="1"/>
</dbReference>
<evidence type="ECO:0000256" key="18">
    <source>
        <dbReference type="PROSITE-ProRule" id="PRU10141"/>
    </source>
</evidence>
<feature type="domain" description="AGC-kinase C-terminal" evidence="22">
    <location>
        <begin position="726"/>
        <end position="778"/>
    </location>
</feature>
<dbReference type="OrthoDB" id="63267at2759"/>
<dbReference type="SMART" id="SM00133">
    <property type="entry name" value="S_TK_X"/>
    <property type="match status" value="1"/>
</dbReference>
<evidence type="ECO:0000256" key="19">
    <source>
        <dbReference type="SAM" id="MobiDB-lite"/>
    </source>
</evidence>
<dbReference type="CDD" id="cd00038">
    <property type="entry name" value="CAP_ED"/>
    <property type="match status" value="3"/>
</dbReference>
<proteinExistence type="inferred from homology"/>
<dbReference type="GO" id="GO:0004692">
    <property type="term" value="F:cGMP-dependent protein kinase activity"/>
    <property type="evidence" value="ECO:0007669"/>
    <property type="project" value="UniProtKB-EC"/>
</dbReference>
<dbReference type="InterPro" id="IPR011009">
    <property type="entry name" value="Kinase-like_dom_sf"/>
</dbReference>
<evidence type="ECO:0000256" key="16">
    <source>
        <dbReference type="PIRSR" id="PIRSR000559-1"/>
    </source>
</evidence>
<feature type="binding site" evidence="17 18">
    <location>
        <position position="495"/>
    </location>
    <ligand>
        <name>ATP</name>
        <dbReference type="ChEBI" id="CHEBI:30616"/>
    </ligand>
</feature>
<dbReference type="FunFam" id="1.10.510.10:FF:000571">
    <property type="entry name" value="Maternal embryonic leucine zipper kinase"/>
    <property type="match status" value="1"/>
</dbReference>
<evidence type="ECO:0000259" key="21">
    <source>
        <dbReference type="PROSITE" id="PS50042"/>
    </source>
</evidence>
<dbReference type="Proteomes" id="UP001165065">
    <property type="component" value="Unassembled WGS sequence"/>
</dbReference>
<evidence type="ECO:0000256" key="17">
    <source>
        <dbReference type="PIRSR" id="PIRSR000559-2"/>
    </source>
</evidence>
<dbReference type="PRINTS" id="PR00103">
    <property type="entry name" value="CAMPKINASE"/>
</dbReference>
<dbReference type="InterPro" id="IPR017441">
    <property type="entry name" value="Protein_kinase_ATP_BS"/>
</dbReference>
<dbReference type="GO" id="GO:0012505">
    <property type="term" value="C:endomembrane system"/>
    <property type="evidence" value="ECO:0007669"/>
    <property type="project" value="UniProtKB-SubCell"/>
</dbReference>
<dbReference type="SMART" id="SM00220">
    <property type="entry name" value="S_TKc"/>
    <property type="match status" value="1"/>
</dbReference>
<keyword evidence="24" id="KW-1185">Reference proteome</keyword>
<comment type="cofactor">
    <cofactor evidence="1">
        <name>Mg(2+)</name>
        <dbReference type="ChEBI" id="CHEBI:18420"/>
    </cofactor>
</comment>
<name>A0A9W7LDS3_9STRA</name>
<dbReference type="GO" id="GO:0005952">
    <property type="term" value="C:cAMP-dependent protein kinase complex"/>
    <property type="evidence" value="ECO:0007669"/>
    <property type="project" value="TreeGrafter"/>
</dbReference>
<evidence type="ECO:0000256" key="2">
    <source>
        <dbReference type="ARBA" id="ARBA00004308"/>
    </source>
</evidence>
<dbReference type="GO" id="GO:0005524">
    <property type="term" value="F:ATP binding"/>
    <property type="evidence" value="ECO:0007669"/>
    <property type="project" value="UniProtKB-UniRule"/>
</dbReference>
<evidence type="ECO:0000256" key="9">
    <source>
        <dbReference type="ARBA" id="ARBA00022741"/>
    </source>
</evidence>
<evidence type="ECO:0000259" key="22">
    <source>
        <dbReference type="PROSITE" id="PS51285"/>
    </source>
</evidence>
<evidence type="ECO:0000256" key="4">
    <source>
        <dbReference type="ARBA" id="ARBA00012428"/>
    </source>
</evidence>
<feature type="domain" description="Cyclic nucleotide-binding" evidence="21">
    <location>
        <begin position="331"/>
        <end position="446"/>
    </location>
</feature>
<dbReference type="GO" id="GO:0004691">
    <property type="term" value="F:cAMP-dependent protein kinase activity"/>
    <property type="evidence" value="ECO:0007669"/>
    <property type="project" value="TreeGrafter"/>
</dbReference>
<evidence type="ECO:0000313" key="23">
    <source>
        <dbReference type="EMBL" id="GMI46824.1"/>
    </source>
</evidence>
<reference evidence="24" key="1">
    <citation type="journal article" date="2023" name="Commun. Biol.">
        <title>Genome analysis of Parmales, the sister group of diatoms, reveals the evolutionary specialization of diatoms from phago-mixotrophs to photoautotrophs.</title>
        <authorList>
            <person name="Ban H."/>
            <person name="Sato S."/>
            <person name="Yoshikawa S."/>
            <person name="Yamada K."/>
            <person name="Nakamura Y."/>
            <person name="Ichinomiya M."/>
            <person name="Sato N."/>
            <person name="Blanc-Mathieu R."/>
            <person name="Endo H."/>
            <person name="Kuwata A."/>
            <person name="Ogata H."/>
        </authorList>
    </citation>
    <scope>NUCLEOTIDE SEQUENCE [LARGE SCALE GENOMIC DNA]</scope>
</reference>
<organism evidence="23 24">
    <name type="scientific">Triparma columacea</name>
    <dbReference type="NCBI Taxonomy" id="722753"/>
    <lineage>
        <taxon>Eukaryota</taxon>
        <taxon>Sar</taxon>
        <taxon>Stramenopiles</taxon>
        <taxon>Ochrophyta</taxon>
        <taxon>Bolidophyceae</taxon>
        <taxon>Parmales</taxon>
        <taxon>Triparmaceae</taxon>
        <taxon>Triparma</taxon>
    </lineage>
</organism>
<dbReference type="InterPro" id="IPR018490">
    <property type="entry name" value="cNMP-bd_dom_sf"/>
</dbReference>
<comment type="catalytic activity">
    <reaction evidence="15">
        <text>L-seryl-[protein] + ATP = O-phospho-L-seryl-[protein] + ADP + H(+)</text>
        <dbReference type="Rhea" id="RHEA:17989"/>
        <dbReference type="Rhea" id="RHEA-COMP:9863"/>
        <dbReference type="Rhea" id="RHEA-COMP:11604"/>
        <dbReference type="ChEBI" id="CHEBI:15378"/>
        <dbReference type="ChEBI" id="CHEBI:29999"/>
        <dbReference type="ChEBI" id="CHEBI:30616"/>
        <dbReference type="ChEBI" id="CHEBI:83421"/>
        <dbReference type="ChEBI" id="CHEBI:456216"/>
        <dbReference type="EC" id="2.7.11.12"/>
    </reaction>
</comment>
<keyword evidence="12" id="KW-0142">cGMP-binding</keyword>
<sequence>MGCMNSKDLGAHNIDEASDKYSPGKAKGRKLAKDRGSIITEKKIEIAMKTKRRHHNVFAEAPDMSGSFQTARFPKSPVVKATIRKALKTNFVFSSLTAAEIEDFIDFMKMEKFQAGAVVIKQGEPGDYFYVVEAGNFTYSIDGQQVGAAHPGSSFGELALMYNSPRAATVIADEDAVVWSLNRVTFRNILANATAMQSNKVIESLRKVEILKALNDHQLTVLADAVSLITYAPNDTIIKKGDVGNIFFMIKTGSVLCTELSGSAKSQKLGAGDYFGERSLMTDEPRAATVVAETACTVMALDRQDFEAILGDMKGLLESNLNLRILGSVPILSKLADAELQAVADLMHCESYKSGTKIIREGDPGKAFYIIQSGECLAKTGEKVLRKLHDGDVFGEMALLNDEPRVCDVIADGDVRVYELDKAAFNRILGSLKDIMKRTVSKRTKQNAKAAKLGNSSLRDIPKKDLKEVAFLGTGTFGRVSLVQDKKSGEVMALKAMSKAQIVAHRQQENVMNEKNIMVMCNSPFILKIFSTYKDSQKLYLLLEYCNGGELFTVLHTVESDGVPERQAQFYAVCVISALQHMSSKNIAYRDLKPENALIDSEGYCKIIDMGFAKIVANKTFTLCGTPEYLAPEIVLGRGHNKGVDHWAFGILCYEMIAGYSPFADMENADQVKICQNIVKGKLTFPKGFDSKCKDLIKLLLVRDPSHRLGMTKGGVQAICDQEWFSDVDWDAYNSKKVKAPWVPNCKDPLDVSNFDPYDQEEYYDPNFRDTGNWDKDF</sequence>
<keyword evidence="9 17" id="KW-0547">Nucleotide-binding</keyword>
<dbReference type="EMBL" id="BRYA01000314">
    <property type="protein sequence ID" value="GMI46824.1"/>
    <property type="molecule type" value="Genomic_DNA"/>
</dbReference>
<feature type="region of interest" description="Disordered" evidence="19">
    <location>
        <begin position="1"/>
        <end position="32"/>
    </location>
</feature>
<dbReference type="InterPro" id="IPR018488">
    <property type="entry name" value="cNMP-bd_CS"/>
</dbReference>
<evidence type="ECO:0000259" key="20">
    <source>
        <dbReference type="PROSITE" id="PS50011"/>
    </source>
</evidence>
<dbReference type="FunFam" id="3.30.200.20:FF:000042">
    <property type="entry name" value="Aurora kinase A"/>
    <property type="match status" value="1"/>
</dbReference>
<protein>
    <recommendedName>
        <fullName evidence="13">cGMP-dependent protein kinase</fullName>
        <ecNumber evidence="4">2.7.11.12</ecNumber>
    </recommendedName>
</protein>
<keyword evidence="11 17" id="KW-0067">ATP-binding</keyword>
<keyword evidence="5" id="KW-0723">Serine/threonine-protein kinase</keyword>
<dbReference type="PROSITE" id="PS50011">
    <property type="entry name" value="PROTEIN_KINASE_DOM"/>
    <property type="match status" value="1"/>
</dbReference>
<dbReference type="FunFam" id="2.60.120.10:FF:000068">
    <property type="entry name" value="cGMP-dependent protein kinase"/>
    <property type="match status" value="1"/>
</dbReference>
<evidence type="ECO:0000256" key="3">
    <source>
        <dbReference type="ARBA" id="ARBA00006352"/>
    </source>
</evidence>
<keyword evidence="6" id="KW-0140">cGMP</keyword>
<evidence type="ECO:0000256" key="8">
    <source>
        <dbReference type="ARBA" id="ARBA00022723"/>
    </source>
</evidence>
<feature type="binding site" evidence="17">
    <location>
        <begin position="472"/>
        <end position="480"/>
    </location>
    <ligand>
        <name>ATP</name>
        <dbReference type="ChEBI" id="CHEBI:30616"/>
    </ligand>
</feature>
<evidence type="ECO:0000256" key="15">
    <source>
        <dbReference type="ARBA" id="ARBA00047462"/>
    </source>
</evidence>
<evidence type="ECO:0000256" key="5">
    <source>
        <dbReference type="ARBA" id="ARBA00022527"/>
    </source>
</evidence>
<feature type="domain" description="Cyclic nucleotide-binding" evidence="21">
    <location>
        <begin position="92"/>
        <end position="207"/>
    </location>
</feature>
<feature type="active site" description="Proton acceptor" evidence="16">
    <location>
        <position position="591"/>
    </location>
</feature>
<dbReference type="GO" id="GO:0046872">
    <property type="term" value="F:metal ion binding"/>
    <property type="evidence" value="ECO:0007669"/>
    <property type="project" value="UniProtKB-KW"/>
</dbReference>
<dbReference type="InterPro" id="IPR000719">
    <property type="entry name" value="Prot_kinase_dom"/>
</dbReference>
<evidence type="ECO:0000256" key="7">
    <source>
        <dbReference type="ARBA" id="ARBA00022679"/>
    </source>
</evidence>
<keyword evidence="10" id="KW-0418">Kinase</keyword>
<evidence type="ECO:0000256" key="11">
    <source>
        <dbReference type="ARBA" id="ARBA00022840"/>
    </source>
</evidence>
<evidence type="ECO:0000256" key="1">
    <source>
        <dbReference type="ARBA" id="ARBA00001946"/>
    </source>
</evidence>
<dbReference type="PROSITE" id="PS51285">
    <property type="entry name" value="AGC_KINASE_CTER"/>
    <property type="match status" value="1"/>
</dbReference>
<evidence type="ECO:0000256" key="14">
    <source>
        <dbReference type="ARBA" id="ARBA00047298"/>
    </source>
</evidence>
<comment type="subcellular location">
    <subcellularLocation>
        <location evidence="2">Endomembrane system</location>
    </subcellularLocation>
</comment>